<dbReference type="InterPro" id="IPR027417">
    <property type="entry name" value="P-loop_NTPase"/>
</dbReference>
<dbReference type="InterPro" id="IPR045076">
    <property type="entry name" value="MutS"/>
</dbReference>
<feature type="transmembrane region" description="Helical" evidence="4">
    <location>
        <begin position="53"/>
        <end position="71"/>
    </location>
</feature>
<dbReference type="GO" id="GO:0005829">
    <property type="term" value="C:cytosol"/>
    <property type="evidence" value="ECO:0007669"/>
    <property type="project" value="TreeGrafter"/>
</dbReference>
<dbReference type="SUPFAM" id="SSF48334">
    <property type="entry name" value="DNA repair protein MutS, domain III"/>
    <property type="match status" value="1"/>
</dbReference>
<evidence type="ECO:0000313" key="8">
    <source>
        <dbReference type="Proteomes" id="UP000192468"/>
    </source>
</evidence>
<organism evidence="7 8">
    <name type="scientific">Clostridium acidisoli DSM 12555</name>
    <dbReference type="NCBI Taxonomy" id="1121291"/>
    <lineage>
        <taxon>Bacteria</taxon>
        <taxon>Bacillati</taxon>
        <taxon>Bacillota</taxon>
        <taxon>Clostridia</taxon>
        <taxon>Eubacteriales</taxon>
        <taxon>Clostridiaceae</taxon>
        <taxon>Clostridium</taxon>
    </lineage>
</organism>
<keyword evidence="8" id="KW-1185">Reference proteome</keyword>
<dbReference type="OrthoDB" id="9802448at2"/>
<keyword evidence="4" id="KW-1133">Transmembrane helix</keyword>
<feature type="domain" description="DNA mismatch repair protein MutS core" evidence="5">
    <location>
        <begin position="125"/>
        <end position="410"/>
    </location>
</feature>
<dbReference type="GO" id="GO:0030983">
    <property type="term" value="F:mismatched DNA binding"/>
    <property type="evidence" value="ECO:0007669"/>
    <property type="project" value="InterPro"/>
</dbReference>
<dbReference type="GO" id="GO:0140664">
    <property type="term" value="F:ATP-dependent DNA damage sensor activity"/>
    <property type="evidence" value="ECO:0007669"/>
    <property type="project" value="InterPro"/>
</dbReference>
<keyword evidence="3" id="KW-0238">DNA-binding</keyword>
<feature type="domain" description="DNA mismatch repair proteins mutS family" evidence="6">
    <location>
        <begin position="421"/>
        <end position="597"/>
    </location>
</feature>
<dbReference type="PIRSF" id="PIRSF037677">
    <property type="entry name" value="DNA_mis_repair_Msh6"/>
    <property type="match status" value="1"/>
</dbReference>
<dbReference type="GO" id="GO:0006298">
    <property type="term" value="P:mismatch repair"/>
    <property type="evidence" value="ECO:0007669"/>
    <property type="project" value="InterPro"/>
</dbReference>
<keyword evidence="1" id="KW-0547">Nucleotide-binding</keyword>
<feature type="transmembrane region" description="Helical" evidence="4">
    <location>
        <begin position="27"/>
        <end position="47"/>
    </location>
</feature>
<accession>A0A1W1XP95</accession>
<keyword evidence="4" id="KW-0812">Transmembrane</keyword>
<dbReference type="AlphaFoldDB" id="A0A1W1XP95"/>
<dbReference type="STRING" id="1121291.SAMN02745134_02542"/>
<feature type="transmembrane region" description="Helical" evidence="4">
    <location>
        <begin position="239"/>
        <end position="259"/>
    </location>
</feature>
<gene>
    <name evidence="7" type="ORF">SAMN02745134_02542</name>
</gene>
<dbReference type="CDD" id="cd03283">
    <property type="entry name" value="ABC_MutS-like"/>
    <property type="match status" value="1"/>
</dbReference>
<dbReference type="RefSeq" id="WP_084116369.1">
    <property type="nucleotide sequence ID" value="NZ_FWXH01000010.1"/>
</dbReference>
<evidence type="ECO:0000259" key="6">
    <source>
        <dbReference type="SMART" id="SM00534"/>
    </source>
</evidence>
<dbReference type="Proteomes" id="UP000192468">
    <property type="component" value="Unassembled WGS sequence"/>
</dbReference>
<keyword evidence="2" id="KW-0067">ATP-binding</keyword>
<dbReference type="Pfam" id="PF00488">
    <property type="entry name" value="MutS_V"/>
    <property type="match status" value="1"/>
</dbReference>
<dbReference type="Gene3D" id="3.40.50.300">
    <property type="entry name" value="P-loop containing nucleotide triphosphate hydrolases"/>
    <property type="match status" value="1"/>
</dbReference>
<name>A0A1W1XP95_9CLOT</name>
<protein>
    <submittedName>
        <fullName evidence="7">DNA mismatch repair ATPase MutS</fullName>
    </submittedName>
</protein>
<proteinExistence type="predicted"/>
<dbReference type="GO" id="GO:0005524">
    <property type="term" value="F:ATP binding"/>
    <property type="evidence" value="ECO:0007669"/>
    <property type="project" value="UniProtKB-KW"/>
</dbReference>
<dbReference type="InterPro" id="IPR007696">
    <property type="entry name" value="DNA_mismatch_repair_MutS_core"/>
</dbReference>
<evidence type="ECO:0000313" key="7">
    <source>
        <dbReference type="EMBL" id="SMC25697.1"/>
    </source>
</evidence>
<sequence length="598" mass="68995">MNKLDTFLNRKKELEANEFDLKKTHSIFGTLRLLSFIMIIFFLFLIVKKNLSLITILGLVFSIILFAFLLVNDLNISSRIKDIKRLLLINENYIKRINGTWTEFNDIGEEYIDLDHPYSNDLDIFGNNSLFQLINTTTTFLGRIKLSNILKSPDLNIEKIKGRQSAVKELSERIKFCQKLQSEGMANKKFSKDSNPLLDYIESKDEIWNEDIFKLVINILPVLTLICLISSIILKLPILYYILFVLFLLHALINIISYINVYPVLNSIEAFNNSFSAYGNMLYLIENEKFSSPLLNGLQKNLYTKAKASTVLKKIDTIISAVNLRNNFLLYFILNLLLFWDYRCLFSLEKWKDNYRSLVRIYLETVADFEVISSLATISHLSSKLCYPTFSNNISRIHGKNLGHPLIETTSRIYNDVSFENNIFIITGSNMSGKTTFLRTIGINLVLAYTGAEVCADAFECGLLKVFTSMRISDDLSKGLSTFYVELTRIKTILNFLPTEEPMLFLIDEIFRGTNSNDRIIGAKTVLKHLNKPWCCGLISTHDFELCDLEDINEGKIKNYHFREDYIDNKIHFDYKLRSGRSDTTNAKYLMKMIGIDI</sequence>
<dbReference type="EMBL" id="FWXH01000010">
    <property type="protein sequence ID" value="SMC25697.1"/>
    <property type="molecule type" value="Genomic_DNA"/>
</dbReference>
<dbReference type="SMART" id="SM00534">
    <property type="entry name" value="MUTSac"/>
    <property type="match status" value="1"/>
</dbReference>
<dbReference type="Gene3D" id="1.10.1420.10">
    <property type="match status" value="1"/>
</dbReference>
<evidence type="ECO:0000256" key="2">
    <source>
        <dbReference type="ARBA" id="ARBA00022840"/>
    </source>
</evidence>
<dbReference type="Pfam" id="PF05192">
    <property type="entry name" value="MutS_III"/>
    <property type="match status" value="1"/>
</dbReference>
<evidence type="ECO:0000256" key="4">
    <source>
        <dbReference type="SAM" id="Phobius"/>
    </source>
</evidence>
<evidence type="ECO:0000256" key="1">
    <source>
        <dbReference type="ARBA" id="ARBA00022741"/>
    </source>
</evidence>
<feature type="transmembrane region" description="Helical" evidence="4">
    <location>
        <begin position="212"/>
        <end position="233"/>
    </location>
</feature>
<dbReference type="InterPro" id="IPR000432">
    <property type="entry name" value="DNA_mismatch_repair_MutS_C"/>
</dbReference>
<dbReference type="PANTHER" id="PTHR11361:SF99">
    <property type="entry name" value="DNA MISMATCH REPAIR PROTEIN"/>
    <property type="match status" value="1"/>
</dbReference>
<dbReference type="PANTHER" id="PTHR11361">
    <property type="entry name" value="DNA MISMATCH REPAIR PROTEIN MUTS FAMILY MEMBER"/>
    <property type="match status" value="1"/>
</dbReference>
<reference evidence="7 8" key="1">
    <citation type="submission" date="2017-04" db="EMBL/GenBank/DDBJ databases">
        <authorList>
            <person name="Afonso C.L."/>
            <person name="Miller P.J."/>
            <person name="Scott M.A."/>
            <person name="Spackman E."/>
            <person name="Goraichik I."/>
            <person name="Dimitrov K.M."/>
            <person name="Suarez D.L."/>
            <person name="Swayne D.E."/>
        </authorList>
    </citation>
    <scope>NUCLEOTIDE SEQUENCE [LARGE SCALE GENOMIC DNA]</scope>
    <source>
        <strain evidence="7 8">DSM 12555</strain>
    </source>
</reference>
<dbReference type="InterPro" id="IPR017261">
    <property type="entry name" value="DNA_mismatch_repair_MutS/MSH"/>
</dbReference>
<feature type="transmembrane region" description="Helical" evidence="4">
    <location>
        <begin position="328"/>
        <end position="348"/>
    </location>
</feature>
<dbReference type="SMART" id="SM00533">
    <property type="entry name" value="MUTSd"/>
    <property type="match status" value="1"/>
</dbReference>
<evidence type="ECO:0000259" key="5">
    <source>
        <dbReference type="SMART" id="SM00533"/>
    </source>
</evidence>
<dbReference type="SUPFAM" id="SSF52540">
    <property type="entry name" value="P-loop containing nucleoside triphosphate hydrolases"/>
    <property type="match status" value="1"/>
</dbReference>
<dbReference type="InterPro" id="IPR036187">
    <property type="entry name" value="DNA_mismatch_repair_MutS_sf"/>
</dbReference>
<evidence type="ECO:0000256" key="3">
    <source>
        <dbReference type="ARBA" id="ARBA00023125"/>
    </source>
</evidence>
<keyword evidence="4" id="KW-0472">Membrane</keyword>